<dbReference type="NCBIfam" id="NF002528">
    <property type="entry name" value="PRK01966.1-4"/>
    <property type="match status" value="1"/>
</dbReference>
<evidence type="ECO:0000256" key="16">
    <source>
        <dbReference type="PROSITE-ProRule" id="PRU00409"/>
    </source>
</evidence>
<feature type="active site" evidence="13">
    <location>
        <position position="341"/>
    </location>
</feature>
<evidence type="ECO:0000256" key="15">
    <source>
        <dbReference type="PIRSR" id="PIRSR039102-3"/>
    </source>
</evidence>
<dbReference type="GO" id="GO:0005524">
    <property type="term" value="F:ATP binding"/>
    <property type="evidence" value="ECO:0007669"/>
    <property type="project" value="UniProtKB-UniRule"/>
</dbReference>
<dbReference type="NCBIfam" id="TIGR01205">
    <property type="entry name" value="D_ala_D_alaTIGR"/>
    <property type="match status" value="1"/>
</dbReference>
<name>A0A921MF39_9MICO</name>
<reference evidence="18" key="1">
    <citation type="journal article" date="2021" name="PeerJ">
        <title>Extensive microbial diversity within the chicken gut microbiome revealed by metagenomics and culture.</title>
        <authorList>
            <person name="Gilroy R."/>
            <person name="Ravi A."/>
            <person name="Getino M."/>
            <person name="Pursley I."/>
            <person name="Horton D.L."/>
            <person name="Alikhan N.F."/>
            <person name="Baker D."/>
            <person name="Gharbi K."/>
            <person name="Hall N."/>
            <person name="Watson M."/>
            <person name="Adriaenssens E.M."/>
            <person name="Foster-Nyarko E."/>
            <person name="Jarju S."/>
            <person name="Secka A."/>
            <person name="Antonio M."/>
            <person name="Oren A."/>
            <person name="Chaudhuri R.R."/>
            <person name="La Ragione R."/>
            <person name="Hildebrand F."/>
            <person name="Pallen M.J."/>
        </authorList>
    </citation>
    <scope>NUCLEOTIDE SEQUENCE</scope>
    <source>
        <strain evidence="18">ChiGjej5B5-7349</strain>
    </source>
</reference>
<dbReference type="SUPFAM" id="SSF56059">
    <property type="entry name" value="Glutathione synthetase ATP-binding domain-like"/>
    <property type="match status" value="1"/>
</dbReference>
<dbReference type="GO" id="GO:0071555">
    <property type="term" value="P:cell wall organization"/>
    <property type="evidence" value="ECO:0007669"/>
    <property type="project" value="UniProtKB-KW"/>
</dbReference>
<evidence type="ECO:0000256" key="13">
    <source>
        <dbReference type="PIRSR" id="PIRSR039102-1"/>
    </source>
</evidence>
<organism evidence="18 19">
    <name type="scientific">Brevibacterium senegalense</name>
    <dbReference type="NCBI Taxonomy" id="1033736"/>
    <lineage>
        <taxon>Bacteria</taxon>
        <taxon>Bacillati</taxon>
        <taxon>Actinomycetota</taxon>
        <taxon>Actinomycetes</taxon>
        <taxon>Micrococcales</taxon>
        <taxon>Brevibacteriaceae</taxon>
        <taxon>Brevibacterium</taxon>
    </lineage>
</organism>
<keyword evidence="12" id="KW-0963">Cytoplasm</keyword>
<feature type="active site" evidence="13">
    <location>
        <position position="199"/>
    </location>
</feature>
<proteinExistence type="inferred from homology"/>
<keyword evidence="11 12" id="KW-0961">Cell wall biogenesis/degradation</keyword>
<comment type="pathway">
    <text evidence="12">Cell wall biogenesis; peptidoglycan biosynthesis.</text>
</comment>
<feature type="binding site" evidence="15">
    <location>
        <position position="330"/>
    </location>
    <ligand>
        <name>Mg(2+)</name>
        <dbReference type="ChEBI" id="CHEBI:18420"/>
        <label>2</label>
    </ligand>
</feature>
<evidence type="ECO:0000256" key="4">
    <source>
        <dbReference type="ARBA" id="ARBA00022723"/>
    </source>
</evidence>
<comment type="cofactor">
    <cofactor evidence="1">
        <name>Mn(2+)</name>
        <dbReference type="ChEBI" id="CHEBI:29035"/>
    </cofactor>
</comment>
<dbReference type="Gene3D" id="3.30.1490.20">
    <property type="entry name" value="ATP-grasp fold, A domain"/>
    <property type="match status" value="1"/>
</dbReference>
<dbReference type="PANTHER" id="PTHR23132">
    <property type="entry name" value="D-ALANINE--D-ALANINE LIGASE"/>
    <property type="match status" value="1"/>
</dbReference>
<dbReference type="AlphaFoldDB" id="A0A921MF39"/>
<dbReference type="Gene3D" id="3.30.470.20">
    <property type="entry name" value="ATP-grasp fold, B domain"/>
    <property type="match status" value="1"/>
</dbReference>
<feature type="active site" evidence="13">
    <location>
        <position position="20"/>
    </location>
</feature>
<gene>
    <name evidence="12" type="primary">ddl</name>
    <name evidence="18" type="ORF">K8V08_09480</name>
</gene>
<dbReference type="SUPFAM" id="SSF52440">
    <property type="entry name" value="PreATP-grasp domain"/>
    <property type="match status" value="1"/>
</dbReference>
<feature type="binding site" evidence="14">
    <location>
        <begin position="191"/>
        <end position="193"/>
    </location>
    <ligand>
        <name>ATP</name>
        <dbReference type="ChEBI" id="CHEBI:30616"/>
    </ligand>
</feature>
<dbReference type="Pfam" id="PF01820">
    <property type="entry name" value="Dala_Dala_lig_N"/>
    <property type="match status" value="1"/>
</dbReference>
<dbReference type="InterPro" id="IPR011095">
    <property type="entry name" value="Dala_Dala_lig_C"/>
</dbReference>
<dbReference type="InterPro" id="IPR016185">
    <property type="entry name" value="PreATP-grasp_dom_sf"/>
</dbReference>
<evidence type="ECO:0000256" key="5">
    <source>
        <dbReference type="ARBA" id="ARBA00022741"/>
    </source>
</evidence>
<dbReference type="GO" id="GO:0008360">
    <property type="term" value="P:regulation of cell shape"/>
    <property type="evidence" value="ECO:0007669"/>
    <property type="project" value="UniProtKB-KW"/>
</dbReference>
<keyword evidence="10 15" id="KW-0464">Manganese</keyword>
<keyword evidence="8 12" id="KW-0133">Cell shape</keyword>
<feature type="binding site" evidence="15">
    <location>
        <position position="330"/>
    </location>
    <ligand>
        <name>Mg(2+)</name>
        <dbReference type="ChEBI" id="CHEBI:18420"/>
        <label>1</label>
    </ligand>
</feature>
<comment type="catalytic activity">
    <reaction evidence="12">
        <text>2 D-alanine + ATP = D-alanyl-D-alanine + ADP + phosphate + H(+)</text>
        <dbReference type="Rhea" id="RHEA:11224"/>
        <dbReference type="ChEBI" id="CHEBI:15378"/>
        <dbReference type="ChEBI" id="CHEBI:30616"/>
        <dbReference type="ChEBI" id="CHEBI:43474"/>
        <dbReference type="ChEBI" id="CHEBI:57416"/>
        <dbReference type="ChEBI" id="CHEBI:57822"/>
        <dbReference type="ChEBI" id="CHEBI:456216"/>
        <dbReference type="EC" id="6.3.2.4"/>
    </reaction>
</comment>
<keyword evidence="4 15" id="KW-0479">Metal-binding</keyword>
<feature type="binding site" evidence="14">
    <location>
        <begin position="199"/>
        <end position="200"/>
    </location>
    <ligand>
        <name>ATP</name>
        <dbReference type="ChEBI" id="CHEBI:30616"/>
    </ligand>
</feature>
<dbReference type="PROSITE" id="PS00844">
    <property type="entry name" value="DALA_DALA_LIGASE_2"/>
    <property type="match status" value="1"/>
</dbReference>
<keyword evidence="7 15" id="KW-0460">Magnesium</keyword>
<feature type="binding site" evidence="15">
    <location>
        <position position="317"/>
    </location>
    <ligand>
        <name>Mg(2+)</name>
        <dbReference type="ChEBI" id="CHEBI:18420"/>
        <label>1</label>
    </ligand>
</feature>
<keyword evidence="5 14" id="KW-0547">Nucleotide-binding</keyword>
<evidence type="ECO:0000256" key="7">
    <source>
        <dbReference type="ARBA" id="ARBA00022842"/>
    </source>
</evidence>
<dbReference type="GO" id="GO:0009252">
    <property type="term" value="P:peptidoglycan biosynthetic process"/>
    <property type="evidence" value="ECO:0007669"/>
    <property type="project" value="UniProtKB-UniRule"/>
</dbReference>
<dbReference type="InterPro" id="IPR013815">
    <property type="entry name" value="ATP_grasp_subdomain_1"/>
</dbReference>
<dbReference type="FunFam" id="3.30.470.20:FF:000008">
    <property type="entry name" value="D-alanine--D-alanine ligase"/>
    <property type="match status" value="1"/>
</dbReference>
<comment type="subcellular location">
    <subcellularLocation>
        <location evidence="12">Cytoplasm</location>
    </subcellularLocation>
</comment>
<reference evidence="18" key="2">
    <citation type="submission" date="2021-09" db="EMBL/GenBank/DDBJ databases">
        <authorList>
            <person name="Gilroy R."/>
        </authorList>
    </citation>
    <scope>NUCLEOTIDE SEQUENCE</scope>
    <source>
        <strain evidence="18">ChiGjej5B5-7349</strain>
    </source>
</reference>
<feature type="domain" description="ATP-grasp" evidence="17">
    <location>
        <begin position="151"/>
        <end position="363"/>
    </location>
</feature>
<evidence type="ECO:0000259" key="17">
    <source>
        <dbReference type="PROSITE" id="PS50975"/>
    </source>
</evidence>
<sequence length="373" mass="40300">MNPADTRPVVAVLFGGRSSEHSVSCVTAAGVLSALDEERYRVLPIGMTREGVCRIVEDAKDFRFDTEAMPEVVDDGTEIVFPLDTRRAPLRVVQRDGSVEDIATVDVYFPVLHGPYGEDGTIQGLFELMDVPYVGCGVLGSAAGMDKRYMKAVLRDAGIPTSPWEPVTVRQYRTDPDAVLARVQALGDVVFVKPANAGSSMGVSKVSDAQDAAQLDAAFTEAFAHDSAAIVEPMVTGREIECGVLGTRFHEGPRASVPGEIEVTGADFYDFETKYLNADAVRITCPADISPESTARVQELARQVFDAFDCSGLARVDAFVTPDGDVLINEINTMPGFTPSSMFPVVWDRSGVRYDELVDLLVDIALRDHRAAG</sequence>
<dbReference type="GO" id="GO:0005829">
    <property type="term" value="C:cytosol"/>
    <property type="evidence" value="ECO:0007669"/>
    <property type="project" value="TreeGrafter"/>
</dbReference>
<comment type="function">
    <text evidence="12">Cell wall formation.</text>
</comment>
<dbReference type="InterPro" id="IPR011127">
    <property type="entry name" value="Dala_Dala_lig_N"/>
</dbReference>
<dbReference type="InterPro" id="IPR011761">
    <property type="entry name" value="ATP-grasp"/>
</dbReference>
<feature type="binding site" evidence="14">
    <location>
        <begin position="329"/>
        <end position="330"/>
    </location>
    <ligand>
        <name>ATP</name>
        <dbReference type="ChEBI" id="CHEBI:30616"/>
    </ligand>
</feature>
<evidence type="ECO:0000256" key="10">
    <source>
        <dbReference type="ARBA" id="ARBA00023211"/>
    </source>
</evidence>
<dbReference type="HAMAP" id="MF_00047">
    <property type="entry name" value="Dala_Dala_lig"/>
    <property type="match status" value="1"/>
</dbReference>
<dbReference type="GO" id="GO:0046872">
    <property type="term" value="F:metal ion binding"/>
    <property type="evidence" value="ECO:0007669"/>
    <property type="project" value="UniProtKB-KW"/>
</dbReference>
<dbReference type="PROSITE" id="PS00843">
    <property type="entry name" value="DALA_DALA_LIGASE_1"/>
    <property type="match status" value="1"/>
</dbReference>
<dbReference type="GO" id="GO:0008716">
    <property type="term" value="F:D-alanine-D-alanine ligase activity"/>
    <property type="evidence" value="ECO:0007669"/>
    <property type="project" value="UniProtKB-UniRule"/>
</dbReference>
<dbReference type="PANTHER" id="PTHR23132:SF25">
    <property type="entry name" value="D-ALANINE--D-ALANINE LIGASE A"/>
    <property type="match status" value="1"/>
</dbReference>
<evidence type="ECO:0000256" key="1">
    <source>
        <dbReference type="ARBA" id="ARBA00001936"/>
    </source>
</evidence>
<keyword evidence="3 12" id="KW-0436">Ligase</keyword>
<dbReference type="InterPro" id="IPR000291">
    <property type="entry name" value="D-Ala_lig_Van_CS"/>
</dbReference>
<dbReference type="InterPro" id="IPR005905">
    <property type="entry name" value="D_ala_D_ala"/>
</dbReference>
<evidence type="ECO:0000256" key="11">
    <source>
        <dbReference type="ARBA" id="ARBA00023316"/>
    </source>
</evidence>
<feature type="binding site" evidence="15">
    <location>
        <position position="332"/>
    </location>
    <ligand>
        <name>Mg(2+)</name>
        <dbReference type="ChEBI" id="CHEBI:18420"/>
        <label>2</label>
    </ligand>
</feature>
<comment type="cofactor">
    <cofactor evidence="15">
        <name>Mg(2+)</name>
        <dbReference type="ChEBI" id="CHEBI:18420"/>
    </cofactor>
    <cofactor evidence="15">
        <name>Mn(2+)</name>
        <dbReference type="ChEBI" id="CHEBI:29035"/>
    </cofactor>
    <text evidence="15">Binds 2 magnesium or manganese ions per subunit.</text>
</comment>
<dbReference type="EMBL" id="DYUK01000203">
    <property type="protein sequence ID" value="HJG80627.1"/>
    <property type="molecule type" value="Genomic_DNA"/>
</dbReference>
<evidence type="ECO:0000256" key="14">
    <source>
        <dbReference type="PIRSR" id="PIRSR039102-2"/>
    </source>
</evidence>
<dbReference type="Proteomes" id="UP000784435">
    <property type="component" value="Unassembled WGS sequence"/>
</dbReference>
<evidence type="ECO:0000256" key="12">
    <source>
        <dbReference type="HAMAP-Rule" id="MF_00047"/>
    </source>
</evidence>
<dbReference type="EC" id="6.3.2.4" evidence="12"/>
<feature type="binding site" evidence="14">
    <location>
        <begin position="232"/>
        <end position="239"/>
    </location>
    <ligand>
        <name>ATP</name>
        <dbReference type="ChEBI" id="CHEBI:30616"/>
    </ligand>
</feature>
<keyword evidence="6 16" id="KW-0067">ATP-binding</keyword>
<evidence type="ECO:0000313" key="18">
    <source>
        <dbReference type="EMBL" id="HJG80627.1"/>
    </source>
</evidence>
<accession>A0A921MF39</accession>
<dbReference type="Gene3D" id="3.40.50.20">
    <property type="match status" value="1"/>
</dbReference>
<protein>
    <recommendedName>
        <fullName evidence="12">D-alanine--D-alanine ligase</fullName>
        <ecNumber evidence="12">6.3.2.4</ecNumber>
    </recommendedName>
    <alternativeName>
        <fullName evidence="12">D-Ala-D-Ala ligase</fullName>
    </alternativeName>
    <alternativeName>
        <fullName evidence="12">D-alanylalanine synthetase</fullName>
    </alternativeName>
</protein>
<dbReference type="PROSITE" id="PS50975">
    <property type="entry name" value="ATP_GRASP"/>
    <property type="match status" value="1"/>
</dbReference>
<dbReference type="PIRSF" id="PIRSF039102">
    <property type="entry name" value="Ddl/VanB"/>
    <property type="match status" value="1"/>
</dbReference>
<evidence type="ECO:0000256" key="3">
    <source>
        <dbReference type="ARBA" id="ARBA00022598"/>
    </source>
</evidence>
<evidence type="ECO:0000256" key="6">
    <source>
        <dbReference type="ARBA" id="ARBA00022840"/>
    </source>
</evidence>
<comment type="similarity">
    <text evidence="2 12">Belongs to the D-alanine--D-alanine ligase family.</text>
</comment>
<comment type="caution">
    <text evidence="18">The sequence shown here is derived from an EMBL/GenBank/DDBJ whole genome shotgun (WGS) entry which is preliminary data.</text>
</comment>
<dbReference type="Pfam" id="PF07478">
    <property type="entry name" value="Dala_Dala_lig_C"/>
    <property type="match status" value="1"/>
</dbReference>
<evidence type="ECO:0000256" key="2">
    <source>
        <dbReference type="ARBA" id="ARBA00010871"/>
    </source>
</evidence>
<feature type="binding site" evidence="14">
    <location>
        <position position="147"/>
    </location>
    <ligand>
        <name>ATP</name>
        <dbReference type="ChEBI" id="CHEBI:30616"/>
    </ligand>
</feature>
<keyword evidence="9 12" id="KW-0573">Peptidoglycan synthesis</keyword>
<evidence type="ECO:0000256" key="9">
    <source>
        <dbReference type="ARBA" id="ARBA00022984"/>
    </source>
</evidence>
<evidence type="ECO:0000256" key="8">
    <source>
        <dbReference type="ARBA" id="ARBA00022960"/>
    </source>
</evidence>
<evidence type="ECO:0000313" key="19">
    <source>
        <dbReference type="Proteomes" id="UP000784435"/>
    </source>
</evidence>